<dbReference type="EMBL" id="NCSJ02000155">
    <property type="protein sequence ID" value="RFU28657.1"/>
    <property type="molecule type" value="Genomic_DNA"/>
</dbReference>
<proteinExistence type="predicted"/>
<reference evidence="1 2" key="1">
    <citation type="submission" date="2018-05" db="EMBL/GenBank/DDBJ databases">
        <title>Draft genome sequence of Scytalidium lignicola DSM 105466, a ubiquitous saprotrophic fungus.</title>
        <authorList>
            <person name="Buettner E."/>
            <person name="Gebauer A.M."/>
            <person name="Hofrichter M."/>
            <person name="Liers C."/>
            <person name="Kellner H."/>
        </authorList>
    </citation>
    <scope>NUCLEOTIDE SEQUENCE [LARGE SCALE GENOMIC DNA]</scope>
    <source>
        <strain evidence="1 2">DSM 105466</strain>
    </source>
</reference>
<comment type="caution">
    <text evidence="1">The sequence shown here is derived from an EMBL/GenBank/DDBJ whole genome shotgun (WGS) entry which is preliminary data.</text>
</comment>
<evidence type="ECO:0000313" key="2">
    <source>
        <dbReference type="Proteomes" id="UP000258309"/>
    </source>
</evidence>
<accession>A0A3E2H5U0</accession>
<name>A0A3E2H5U0_SCYLI</name>
<protein>
    <submittedName>
        <fullName evidence="1">Uncharacterized protein</fullName>
    </submittedName>
</protein>
<organism evidence="1 2">
    <name type="scientific">Scytalidium lignicola</name>
    <name type="common">Hyphomycete</name>
    <dbReference type="NCBI Taxonomy" id="5539"/>
    <lineage>
        <taxon>Eukaryota</taxon>
        <taxon>Fungi</taxon>
        <taxon>Dikarya</taxon>
        <taxon>Ascomycota</taxon>
        <taxon>Pezizomycotina</taxon>
        <taxon>Leotiomycetes</taxon>
        <taxon>Leotiomycetes incertae sedis</taxon>
        <taxon>Scytalidium</taxon>
    </lineage>
</organism>
<dbReference type="Proteomes" id="UP000258309">
    <property type="component" value="Unassembled WGS sequence"/>
</dbReference>
<feature type="non-terminal residue" evidence="1">
    <location>
        <position position="1"/>
    </location>
</feature>
<keyword evidence="2" id="KW-1185">Reference proteome</keyword>
<feature type="non-terminal residue" evidence="1">
    <location>
        <position position="103"/>
    </location>
</feature>
<sequence length="103" mass="11223">MAALSTAARPANLNASSLEGSRLAYNKSLFTICEAAEVSSQPNARNLTLSSWQWYTAERRREVGAGGRTKCNPGFGDEGSLCEKELAVADALDEIQKEMRRRA</sequence>
<evidence type="ECO:0000313" key="1">
    <source>
        <dbReference type="EMBL" id="RFU28657.1"/>
    </source>
</evidence>
<dbReference type="AlphaFoldDB" id="A0A3E2H5U0"/>
<gene>
    <name evidence="1" type="ORF">B7463_g7690</name>
</gene>